<dbReference type="EMBL" id="MU267658">
    <property type="protein sequence ID" value="KAH7912127.1"/>
    <property type="molecule type" value="Genomic_DNA"/>
</dbReference>
<sequence>MTPVLNRRLLFTEEPIGRYPTPGKTTTYDATQEIDIDNVALNGGFLVKTLVLSIDPYIKGRMHAANAHLPTYALGKPLDSYGIGVVIRSENPDIKVGDHLYGSCSFEEHFIRNRASDYLVLENKENLPWSLYVGAIGLPGQTAYSGWKEHANPKKGEVAFVTAGAGGVGSLIVQLAKRDGLKVIASAGTDEKVGFLKDLGADVAFNYKTSDTLENLKKEGPIDIYWDNVGGQSLEAALATANTKARFIECGMISGLTSEPYLVKNLMNIIIKQITISGFLVNTLFPKHKKAFYAELPALFASGELKYKEDATNGLEEATEALVAVLKGASNGKGVVLVGKE</sequence>
<dbReference type="Proteomes" id="UP000790377">
    <property type="component" value="Unassembled WGS sequence"/>
</dbReference>
<comment type="caution">
    <text evidence="1">The sequence shown here is derived from an EMBL/GenBank/DDBJ whole genome shotgun (WGS) entry which is preliminary data.</text>
</comment>
<accession>A0ACB8AFV3</accession>
<reference evidence="1" key="1">
    <citation type="journal article" date="2021" name="New Phytol.">
        <title>Evolutionary innovations through gain and loss of genes in the ectomycorrhizal Boletales.</title>
        <authorList>
            <person name="Wu G."/>
            <person name="Miyauchi S."/>
            <person name="Morin E."/>
            <person name="Kuo A."/>
            <person name="Drula E."/>
            <person name="Varga T."/>
            <person name="Kohler A."/>
            <person name="Feng B."/>
            <person name="Cao Y."/>
            <person name="Lipzen A."/>
            <person name="Daum C."/>
            <person name="Hundley H."/>
            <person name="Pangilinan J."/>
            <person name="Johnson J."/>
            <person name="Barry K."/>
            <person name="LaButti K."/>
            <person name="Ng V."/>
            <person name="Ahrendt S."/>
            <person name="Min B."/>
            <person name="Choi I.G."/>
            <person name="Park H."/>
            <person name="Plett J.M."/>
            <person name="Magnuson J."/>
            <person name="Spatafora J.W."/>
            <person name="Nagy L.G."/>
            <person name="Henrissat B."/>
            <person name="Grigoriev I.V."/>
            <person name="Yang Z.L."/>
            <person name="Xu J."/>
            <person name="Martin F.M."/>
        </authorList>
    </citation>
    <scope>NUCLEOTIDE SEQUENCE</scope>
    <source>
        <strain evidence="1">ATCC 28755</strain>
    </source>
</reference>
<name>A0ACB8AFV3_9AGAM</name>
<keyword evidence="2" id="KW-1185">Reference proteome</keyword>
<gene>
    <name evidence="1" type="ORF">BJ138DRAFT_1233204</name>
</gene>
<evidence type="ECO:0000313" key="1">
    <source>
        <dbReference type="EMBL" id="KAH7912127.1"/>
    </source>
</evidence>
<proteinExistence type="predicted"/>
<protein>
    <submittedName>
        <fullName evidence="1">NAD-P-binding protein</fullName>
    </submittedName>
</protein>
<organism evidence="1 2">
    <name type="scientific">Hygrophoropsis aurantiaca</name>
    <dbReference type="NCBI Taxonomy" id="72124"/>
    <lineage>
        <taxon>Eukaryota</taxon>
        <taxon>Fungi</taxon>
        <taxon>Dikarya</taxon>
        <taxon>Basidiomycota</taxon>
        <taxon>Agaricomycotina</taxon>
        <taxon>Agaricomycetes</taxon>
        <taxon>Agaricomycetidae</taxon>
        <taxon>Boletales</taxon>
        <taxon>Coniophorineae</taxon>
        <taxon>Hygrophoropsidaceae</taxon>
        <taxon>Hygrophoropsis</taxon>
    </lineage>
</organism>
<evidence type="ECO:0000313" key="2">
    <source>
        <dbReference type="Proteomes" id="UP000790377"/>
    </source>
</evidence>